<dbReference type="InterPro" id="IPR036380">
    <property type="entry name" value="Isochorismatase-like_sf"/>
</dbReference>
<proteinExistence type="predicted"/>
<dbReference type="EMBL" id="VMNW02000012">
    <property type="protein sequence ID" value="KAA9162561.1"/>
    <property type="molecule type" value="Genomic_DNA"/>
</dbReference>
<dbReference type="AlphaFoldDB" id="A0A5N0VCF2"/>
<dbReference type="Proteomes" id="UP000319769">
    <property type="component" value="Unassembled WGS sequence"/>
</dbReference>
<organism evidence="3 4">
    <name type="scientific">Amycolatopsis acidicola</name>
    <dbReference type="NCBI Taxonomy" id="2596893"/>
    <lineage>
        <taxon>Bacteria</taxon>
        <taxon>Bacillati</taxon>
        <taxon>Actinomycetota</taxon>
        <taxon>Actinomycetes</taxon>
        <taxon>Pseudonocardiales</taxon>
        <taxon>Pseudonocardiaceae</taxon>
        <taxon>Amycolatopsis</taxon>
    </lineage>
</organism>
<dbReference type="InterPro" id="IPR050272">
    <property type="entry name" value="Isochorismatase-like_hydrls"/>
</dbReference>
<dbReference type="Gene3D" id="3.40.50.850">
    <property type="entry name" value="Isochorismatase-like"/>
    <property type="match status" value="1"/>
</dbReference>
<dbReference type="OrthoDB" id="3174612at2"/>
<feature type="domain" description="Isochorismatase-like" evidence="2">
    <location>
        <begin position="82"/>
        <end position="234"/>
    </location>
</feature>
<dbReference type="PANTHER" id="PTHR43540">
    <property type="entry name" value="PEROXYUREIDOACRYLATE/UREIDOACRYLATE AMIDOHYDROLASE-RELATED"/>
    <property type="match status" value="1"/>
</dbReference>
<evidence type="ECO:0000313" key="3">
    <source>
        <dbReference type="EMBL" id="KAA9162561.1"/>
    </source>
</evidence>
<evidence type="ECO:0000259" key="2">
    <source>
        <dbReference type="Pfam" id="PF00857"/>
    </source>
</evidence>
<dbReference type="CDD" id="cd00431">
    <property type="entry name" value="cysteine_hydrolases"/>
    <property type="match status" value="1"/>
</dbReference>
<sequence length="245" mass="26274">MTVDEANISAEVLPGDVTGRWFNSAAFDVNDPWKGLNPARAAFVLVDLINWQAHPDGTSLQLLRKGGSVPQADFVTKRCETVLLPTLKSLLPVARSCGMHVLHARLISRAPDYRDAVPAFQGYLRAAEARDGSWAGQVLDGLEAPGDISVAKRGSGAFTGSELDTILRNLDIDTVFYAGVVTNACVLLSVASGFDLGYRQYLVTDCTAALSERDQEDAERFIGAYLAQLVTAEDTTAALKRVAAS</sequence>
<evidence type="ECO:0000313" key="4">
    <source>
        <dbReference type="Proteomes" id="UP000319769"/>
    </source>
</evidence>
<evidence type="ECO:0000256" key="1">
    <source>
        <dbReference type="ARBA" id="ARBA00022801"/>
    </source>
</evidence>
<accession>A0A5N0VCF2</accession>
<dbReference type="RefSeq" id="WP_144747853.1">
    <property type="nucleotide sequence ID" value="NZ_VMNW02000012.1"/>
</dbReference>
<name>A0A5N0VCF2_9PSEU</name>
<dbReference type="InterPro" id="IPR000868">
    <property type="entry name" value="Isochorismatase-like_dom"/>
</dbReference>
<keyword evidence="4" id="KW-1185">Reference proteome</keyword>
<gene>
    <name evidence="3" type="ORF">FPZ12_010875</name>
</gene>
<keyword evidence="1 3" id="KW-0378">Hydrolase</keyword>
<protein>
    <submittedName>
        <fullName evidence="3">Cysteine hydrolase</fullName>
    </submittedName>
</protein>
<dbReference type="SUPFAM" id="SSF52499">
    <property type="entry name" value="Isochorismatase-like hydrolases"/>
    <property type="match status" value="1"/>
</dbReference>
<dbReference type="Pfam" id="PF00857">
    <property type="entry name" value="Isochorismatase"/>
    <property type="match status" value="1"/>
</dbReference>
<dbReference type="PANTHER" id="PTHR43540:SF16">
    <property type="entry name" value="ISOCHORISMATASE-LIKE DOMAIN-CONTAINING PROTEIN"/>
    <property type="match status" value="1"/>
</dbReference>
<reference evidence="3" key="1">
    <citation type="submission" date="2019-09" db="EMBL/GenBank/DDBJ databases">
        <authorList>
            <person name="Teo W.F.A."/>
            <person name="Duangmal K."/>
        </authorList>
    </citation>
    <scope>NUCLEOTIDE SEQUENCE [LARGE SCALE GENOMIC DNA]</scope>
    <source>
        <strain evidence="3">K81G1</strain>
    </source>
</reference>
<dbReference type="GO" id="GO:0016787">
    <property type="term" value="F:hydrolase activity"/>
    <property type="evidence" value="ECO:0007669"/>
    <property type="project" value="UniProtKB-KW"/>
</dbReference>
<comment type="caution">
    <text evidence="3">The sequence shown here is derived from an EMBL/GenBank/DDBJ whole genome shotgun (WGS) entry which is preliminary data.</text>
</comment>